<gene>
    <name evidence="2" type="ORF">BDY21DRAFT_355407</name>
</gene>
<accession>A0A6A6NQ90</accession>
<feature type="region of interest" description="Disordered" evidence="1">
    <location>
        <begin position="26"/>
        <end position="52"/>
    </location>
</feature>
<protein>
    <submittedName>
        <fullName evidence="2">Uncharacterized protein</fullName>
    </submittedName>
</protein>
<evidence type="ECO:0000313" key="2">
    <source>
        <dbReference type="EMBL" id="KAF2453584.1"/>
    </source>
</evidence>
<sequence>MPLCQPHHDQSAPCSSTETCAFASPLTPHWTAETPPQPSDKPAIRPRFPPLARPGRQCQFIVRGLIPALRPKDLARPRPRRFV</sequence>
<keyword evidence="3" id="KW-1185">Reference proteome</keyword>
<evidence type="ECO:0000256" key="1">
    <source>
        <dbReference type="SAM" id="MobiDB-lite"/>
    </source>
</evidence>
<name>A0A6A6NQ90_9PEZI</name>
<evidence type="ECO:0000313" key="3">
    <source>
        <dbReference type="Proteomes" id="UP000799766"/>
    </source>
</evidence>
<dbReference type="AlphaFoldDB" id="A0A6A6NQ90"/>
<dbReference type="EMBL" id="MU001696">
    <property type="protein sequence ID" value="KAF2453584.1"/>
    <property type="molecule type" value="Genomic_DNA"/>
</dbReference>
<organism evidence="2 3">
    <name type="scientific">Lineolata rhizophorae</name>
    <dbReference type="NCBI Taxonomy" id="578093"/>
    <lineage>
        <taxon>Eukaryota</taxon>
        <taxon>Fungi</taxon>
        <taxon>Dikarya</taxon>
        <taxon>Ascomycota</taxon>
        <taxon>Pezizomycotina</taxon>
        <taxon>Dothideomycetes</taxon>
        <taxon>Dothideomycetes incertae sedis</taxon>
        <taxon>Lineolatales</taxon>
        <taxon>Lineolataceae</taxon>
        <taxon>Lineolata</taxon>
    </lineage>
</organism>
<reference evidence="2" key="1">
    <citation type="journal article" date="2020" name="Stud. Mycol.">
        <title>101 Dothideomycetes genomes: a test case for predicting lifestyles and emergence of pathogens.</title>
        <authorList>
            <person name="Haridas S."/>
            <person name="Albert R."/>
            <person name="Binder M."/>
            <person name="Bloem J."/>
            <person name="Labutti K."/>
            <person name="Salamov A."/>
            <person name="Andreopoulos B."/>
            <person name="Baker S."/>
            <person name="Barry K."/>
            <person name="Bills G."/>
            <person name="Bluhm B."/>
            <person name="Cannon C."/>
            <person name="Castanera R."/>
            <person name="Culley D."/>
            <person name="Daum C."/>
            <person name="Ezra D."/>
            <person name="Gonzalez J."/>
            <person name="Henrissat B."/>
            <person name="Kuo A."/>
            <person name="Liang C."/>
            <person name="Lipzen A."/>
            <person name="Lutzoni F."/>
            <person name="Magnuson J."/>
            <person name="Mondo S."/>
            <person name="Nolan M."/>
            <person name="Ohm R."/>
            <person name="Pangilinan J."/>
            <person name="Park H.-J."/>
            <person name="Ramirez L."/>
            <person name="Alfaro M."/>
            <person name="Sun H."/>
            <person name="Tritt A."/>
            <person name="Yoshinaga Y."/>
            <person name="Zwiers L.-H."/>
            <person name="Turgeon B."/>
            <person name="Goodwin S."/>
            <person name="Spatafora J."/>
            <person name="Crous P."/>
            <person name="Grigoriev I."/>
        </authorList>
    </citation>
    <scope>NUCLEOTIDE SEQUENCE</scope>
    <source>
        <strain evidence="2">ATCC 16933</strain>
    </source>
</reference>
<proteinExistence type="predicted"/>
<dbReference type="Proteomes" id="UP000799766">
    <property type="component" value="Unassembled WGS sequence"/>
</dbReference>